<evidence type="ECO:0000256" key="1">
    <source>
        <dbReference type="ARBA" id="ARBA00022490"/>
    </source>
</evidence>
<dbReference type="InterPro" id="IPR032305">
    <property type="entry name" value="GTP-bd_M"/>
</dbReference>
<name>A0AAE4Z9A7_9BACT</name>
<sequence>MTNPNLIEIEIPQERALLVSAPHGATTRQEARDHLTELASLADTAGAEVVGTAEQQLEAPHPAHYIGTGKVEELRQRVSDDEITLVIFDEDLTPTQGQKLEEALDVRVMDRTELIIDIFALRARTAEAKMQVELAQLQYLMPRLKRMWTHLSRIRGGIGLRGPGETQLETDRRLIGRKIGDLKRRLERVARQRATQRQGRAGEYRVALVGYTNAGKSSILAGLSGSELFVENRLFATLDPATRIVELGDELYALVTDTVGFIRKLPHDLVASFRATLEEVNESDLLCHVVDVSHPNWEEQYEVVEEVLVELGFHAGHHLVLFNKVDRLTHGEQSAVDERSTNLLGGHVFSSTVEPDGLEALRAELRRLAMESWPTVALSVPAADGELLARIYREGAVLGREDRGERIHLTVRLPVELLGRLRMRDEVSVFEAPPAA</sequence>
<dbReference type="InterPro" id="IPR025121">
    <property type="entry name" value="GTPase_HflX_N"/>
</dbReference>
<feature type="binding site" evidence="7">
    <location>
        <begin position="235"/>
        <end position="239"/>
    </location>
    <ligand>
        <name>GTP</name>
        <dbReference type="ChEBI" id="CHEBI:37565"/>
    </ligand>
</feature>
<evidence type="ECO:0000256" key="7">
    <source>
        <dbReference type="PIRSR" id="PIRSR006809-1"/>
    </source>
</evidence>
<comment type="caution">
    <text evidence="10">The sequence shown here is derived from an EMBL/GenBank/DDBJ whole genome shotgun (WGS) entry which is preliminary data.</text>
</comment>
<dbReference type="GO" id="GO:0003924">
    <property type="term" value="F:GTPase activity"/>
    <property type="evidence" value="ECO:0007669"/>
    <property type="project" value="UniProtKB-UniRule"/>
</dbReference>
<feature type="binding site" evidence="8">
    <location>
        <position position="237"/>
    </location>
    <ligand>
        <name>Mg(2+)</name>
        <dbReference type="ChEBI" id="CHEBI:18420"/>
    </ligand>
</feature>
<dbReference type="CDD" id="cd01878">
    <property type="entry name" value="HflX"/>
    <property type="match status" value="1"/>
</dbReference>
<dbReference type="InterPro" id="IPR042108">
    <property type="entry name" value="GTPase_HflX_N_sf"/>
</dbReference>
<dbReference type="PANTHER" id="PTHR10229">
    <property type="entry name" value="GTP-BINDING PROTEIN HFLX"/>
    <property type="match status" value="1"/>
</dbReference>
<dbReference type="Gene3D" id="3.40.50.300">
    <property type="entry name" value="P-loop containing nucleotide triphosphate hydrolases"/>
    <property type="match status" value="1"/>
</dbReference>
<comment type="function">
    <text evidence="6">GTPase that associates with the 50S ribosomal subunit and may have a role during protein synthesis or ribosome biogenesis.</text>
</comment>
<evidence type="ECO:0000256" key="5">
    <source>
        <dbReference type="ARBA" id="ARBA00023134"/>
    </source>
</evidence>
<dbReference type="HAMAP" id="MF_00900">
    <property type="entry name" value="GTPase_HflX"/>
    <property type="match status" value="1"/>
</dbReference>
<accession>A0AAE4Z9A7</accession>
<dbReference type="Gene3D" id="6.10.250.2860">
    <property type="match status" value="1"/>
</dbReference>
<dbReference type="InterPro" id="IPR030394">
    <property type="entry name" value="G_HFLX_dom"/>
</dbReference>
<dbReference type="PROSITE" id="PS51705">
    <property type="entry name" value="G_HFLX"/>
    <property type="match status" value="1"/>
</dbReference>
<dbReference type="GO" id="GO:0043022">
    <property type="term" value="F:ribosome binding"/>
    <property type="evidence" value="ECO:0007669"/>
    <property type="project" value="TreeGrafter"/>
</dbReference>
<evidence type="ECO:0000256" key="2">
    <source>
        <dbReference type="ARBA" id="ARBA00022723"/>
    </source>
</evidence>
<evidence type="ECO:0000259" key="9">
    <source>
        <dbReference type="PROSITE" id="PS51705"/>
    </source>
</evidence>
<evidence type="ECO:0000313" key="10">
    <source>
        <dbReference type="EMBL" id="NIR75012.1"/>
    </source>
</evidence>
<dbReference type="GO" id="GO:0005737">
    <property type="term" value="C:cytoplasm"/>
    <property type="evidence" value="ECO:0007669"/>
    <property type="project" value="UniProtKB-SubCell"/>
</dbReference>
<dbReference type="InterPro" id="IPR016496">
    <property type="entry name" value="GTPase_HflX"/>
</dbReference>
<comment type="similarity">
    <text evidence="6">Belongs to the TRAFAC class OBG-HflX-like GTPase superfamily. HflX GTPase family.</text>
</comment>
<dbReference type="PRINTS" id="PR00326">
    <property type="entry name" value="GTP1OBG"/>
</dbReference>
<dbReference type="Pfam" id="PF13167">
    <property type="entry name" value="GTP-bdg_N"/>
    <property type="match status" value="1"/>
</dbReference>
<dbReference type="InterPro" id="IPR006073">
    <property type="entry name" value="GTP-bd"/>
</dbReference>
<organism evidence="10 11">
    <name type="scientific">Candidatus Kutchimonas denitrificans</name>
    <dbReference type="NCBI Taxonomy" id="3056748"/>
    <lineage>
        <taxon>Bacteria</taxon>
        <taxon>Pseudomonadati</taxon>
        <taxon>Gemmatimonadota</taxon>
        <taxon>Gemmatimonadia</taxon>
        <taxon>Candidatus Palauibacterales</taxon>
        <taxon>Candidatus Palauibacteraceae</taxon>
        <taxon>Candidatus Kutchimonas</taxon>
    </lineage>
</organism>
<feature type="binding site" evidence="7">
    <location>
        <begin position="257"/>
        <end position="260"/>
    </location>
    <ligand>
        <name>GTP</name>
        <dbReference type="ChEBI" id="CHEBI:37565"/>
    </ligand>
</feature>
<feature type="binding site" evidence="7">
    <location>
        <begin position="210"/>
        <end position="217"/>
    </location>
    <ligand>
        <name>GTP</name>
        <dbReference type="ChEBI" id="CHEBI:37565"/>
    </ligand>
</feature>
<reference evidence="10 11" key="1">
    <citation type="submission" date="2020-01" db="EMBL/GenBank/DDBJ databases">
        <title>Genomes assembled from Gulf of Kutch pelagic sediment metagenomes.</title>
        <authorList>
            <person name="Chandrashekar M."/>
            <person name="Mahajan M.S."/>
            <person name="Dave K.J."/>
            <person name="Vatsa P."/>
            <person name="Nathani N.M."/>
        </authorList>
    </citation>
    <scope>NUCLEOTIDE SEQUENCE [LARGE SCALE GENOMIC DNA]</scope>
    <source>
        <strain evidence="10">KS3-K002</strain>
    </source>
</reference>
<feature type="binding site" evidence="7">
    <location>
        <begin position="323"/>
        <end position="326"/>
    </location>
    <ligand>
        <name>GTP</name>
        <dbReference type="ChEBI" id="CHEBI:37565"/>
    </ligand>
</feature>
<dbReference type="NCBIfam" id="TIGR03156">
    <property type="entry name" value="GTP_HflX"/>
    <property type="match status" value="1"/>
</dbReference>
<dbReference type="GO" id="GO:0046872">
    <property type="term" value="F:metal ion binding"/>
    <property type="evidence" value="ECO:0007669"/>
    <property type="project" value="UniProtKB-KW"/>
</dbReference>
<dbReference type="GO" id="GO:0005525">
    <property type="term" value="F:GTP binding"/>
    <property type="evidence" value="ECO:0007669"/>
    <property type="project" value="UniProtKB-UniRule"/>
</dbReference>
<comment type="subunit">
    <text evidence="6">Monomer. Associates with the 50S ribosomal subunit.</text>
</comment>
<keyword evidence="4 8" id="KW-0460">Magnesium</keyword>
<comment type="subcellular location">
    <subcellularLocation>
        <location evidence="6">Cytoplasm</location>
    </subcellularLocation>
    <text evidence="6">May associate with membranes.</text>
</comment>
<dbReference type="InterPro" id="IPR027417">
    <property type="entry name" value="P-loop_NTPase"/>
</dbReference>
<dbReference type="Proteomes" id="UP000702544">
    <property type="component" value="Unassembled WGS sequence"/>
</dbReference>
<feature type="binding site" evidence="8">
    <location>
        <position position="217"/>
    </location>
    <ligand>
        <name>Mg(2+)</name>
        <dbReference type="ChEBI" id="CHEBI:18420"/>
    </ligand>
</feature>
<evidence type="ECO:0000256" key="6">
    <source>
        <dbReference type="HAMAP-Rule" id="MF_00900"/>
    </source>
</evidence>
<proteinExistence type="inferred from homology"/>
<dbReference type="EMBL" id="JAACAK010000051">
    <property type="protein sequence ID" value="NIR75012.1"/>
    <property type="molecule type" value="Genomic_DNA"/>
</dbReference>
<evidence type="ECO:0000256" key="4">
    <source>
        <dbReference type="ARBA" id="ARBA00022842"/>
    </source>
</evidence>
<dbReference type="Pfam" id="PF16360">
    <property type="entry name" value="GTP-bdg_M"/>
    <property type="match status" value="1"/>
</dbReference>
<dbReference type="FunFam" id="3.40.50.11060:FF:000001">
    <property type="entry name" value="GTPase HflX"/>
    <property type="match status" value="1"/>
</dbReference>
<evidence type="ECO:0000256" key="8">
    <source>
        <dbReference type="PIRSR" id="PIRSR006809-2"/>
    </source>
</evidence>
<gene>
    <name evidence="6 10" type="primary">hflX</name>
    <name evidence="10" type="ORF">GWO12_07845</name>
</gene>
<keyword evidence="2 8" id="KW-0479">Metal-binding</keyword>
<keyword evidence="3 6" id="KW-0547">Nucleotide-binding</keyword>
<keyword evidence="5 6" id="KW-0342">GTP-binding</keyword>
<evidence type="ECO:0000256" key="3">
    <source>
        <dbReference type="ARBA" id="ARBA00022741"/>
    </source>
</evidence>
<dbReference type="SUPFAM" id="SSF52540">
    <property type="entry name" value="P-loop containing nucleoside triphosphate hydrolases"/>
    <property type="match status" value="1"/>
</dbReference>
<dbReference type="PANTHER" id="PTHR10229:SF0">
    <property type="entry name" value="GTP-BINDING PROTEIN 6-RELATED"/>
    <property type="match status" value="1"/>
</dbReference>
<dbReference type="AlphaFoldDB" id="A0AAE4Z9A7"/>
<feature type="domain" description="Hflx-type G" evidence="9">
    <location>
        <begin position="204"/>
        <end position="373"/>
    </location>
</feature>
<evidence type="ECO:0000313" key="11">
    <source>
        <dbReference type="Proteomes" id="UP000702544"/>
    </source>
</evidence>
<dbReference type="PIRSF" id="PIRSF006809">
    <property type="entry name" value="GTP-binding_hflX_prd"/>
    <property type="match status" value="1"/>
</dbReference>
<protein>
    <recommendedName>
        <fullName evidence="6">GTPase HflX</fullName>
    </recommendedName>
    <alternativeName>
        <fullName evidence="6">GTP-binding protein HflX</fullName>
    </alternativeName>
</protein>
<comment type="cofactor">
    <cofactor evidence="8">
        <name>Mg(2+)</name>
        <dbReference type="ChEBI" id="CHEBI:18420"/>
    </cofactor>
</comment>
<dbReference type="Gene3D" id="3.40.50.11060">
    <property type="entry name" value="GTPase HflX, N-terminal domain"/>
    <property type="match status" value="1"/>
</dbReference>
<dbReference type="Pfam" id="PF01926">
    <property type="entry name" value="MMR_HSR1"/>
    <property type="match status" value="1"/>
</dbReference>
<keyword evidence="1 6" id="KW-0963">Cytoplasm</keyword>